<dbReference type="InterPro" id="IPR008927">
    <property type="entry name" value="6-PGluconate_DH-like_C_sf"/>
</dbReference>
<sequence>MKIGILGVGHMGTAIIRGLANRYEASDLFVKGHHVNDALKNLQQELGFQILSDNDLSGLDVLFVATPAPATLAILKDTKIDDHTLLISAAQGITPAQIKELFPQNSVVCIVPNIPVAVNAGCIAMTRADAATPAAQKTADEILANLGTVVAVPARNAGIVGTIAGCGPAFVDVFMSALADAAVQNGLDRETAYKVAASMVFGSAKLALDTGTNPDVLKDQVTSPGGSTIKGVVGLDAKGFRNAVNHAVNEANG</sequence>
<dbReference type="Gene3D" id="1.10.3730.10">
    <property type="entry name" value="ProC C-terminal domain-like"/>
    <property type="match status" value="1"/>
</dbReference>
<comment type="subcellular location">
    <subcellularLocation>
        <location evidence="5">Cytoplasm</location>
    </subcellularLocation>
</comment>
<dbReference type="GO" id="GO:0004735">
    <property type="term" value="F:pyrroline-5-carboxylate reductase activity"/>
    <property type="evidence" value="ECO:0007669"/>
    <property type="project" value="UniProtKB-EC"/>
</dbReference>
<comment type="similarity">
    <text evidence="1 5 7">Belongs to the pyrroline-5-carboxylate reductase family.</text>
</comment>
<organism evidence="10 11">
    <name type="scientific">Fructilactobacillus hinvesii</name>
    <dbReference type="NCBI Taxonomy" id="2940300"/>
    <lineage>
        <taxon>Bacteria</taxon>
        <taxon>Bacillati</taxon>
        <taxon>Bacillota</taxon>
        <taxon>Bacilli</taxon>
        <taxon>Lactobacillales</taxon>
        <taxon>Lactobacillaceae</taxon>
        <taxon>Fructilactobacillus</taxon>
    </lineage>
</organism>
<evidence type="ECO:0000313" key="11">
    <source>
        <dbReference type="Proteomes" id="UP001057025"/>
    </source>
</evidence>
<evidence type="ECO:0000256" key="7">
    <source>
        <dbReference type="RuleBase" id="RU003903"/>
    </source>
</evidence>
<evidence type="ECO:0000256" key="4">
    <source>
        <dbReference type="ARBA" id="ARBA00023002"/>
    </source>
</evidence>
<dbReference type="Pfam" id="PF03807">
    <property type="entry name" value="F420_oxidored"/>
    <property type="match status" value="1"/>
</dbReference>
<dbReference type="SUPFAM" id="SSF51735">
    <property type="entry name" value="NAD(P)-binding Rossmann-fold domains"/>
    <property type="match status" value="1"/>
</dbReference>
<comment type="pathway">
    <text evidence="5 7">Amino-acid biosynthesis; L-proline biosynthesis; L-proline from L-glutamate 5-semialdehyde: step 1/1.</text>
</comment>
<keyword evidence="11" id="KW-1185">Reference proteome</keyword>
<dbReference type="RefSeq" id="WP_252797300.1">
    <property type="nucleotide sequence ID" value="NZ_CP097118.1"/>
</dbReference>
<evidence type="ECO:0000259" key="8">
    <source>
        <dbReference type="Pfam" id="PF03807"/>
    </source>
</evidence>
<dbReference type="InterPro" id="IPR029036">
    <property type="entry name" value="P5CR_dimer"/>
</dbReference>
<evidence type="ECO:0000256" key="3">
    <source>
        <dbReference type="ARBA" id="ARBA00022857"/>
    </source>
</evidence>
<evidence type="ECO:0000256" key="5">
    <source>
        <dbReference type="HAMAP-Rule" id="MF_01925"/>
    </source>
</evidence>
<accession>A0ABY5BVK7</accession>
<name>A0ABY5BVK7_9LACO</name>
<keyword evidence="3 5" id="KW-0521">NADP</keyword>
<keyword evidence="2 5" id="KW-0641">Proline biosynthesis</keyword>
<dbReference type="InterPro" id="IPR053790">
    <property type="entry name" value="P5CR-like_CS"/>
</dbReference>
<comment type="function">
    <text evidence="5">Catalyzes the reduction of 1-pyrroline-5-carboxylate (PCA) to L-proline.</text>
</comment>
<dbReference type="PANTHER" id="PTHR11645">
    <property type="entry name" value="PYRROLINE-5-CARBOXYLATE REDUCTASE"/>
    <property type="match status" value="1"/>
</dbReference>
<dbReference type="Proteomes" id="UP001057025">
    <property type="component" value="Chromosome"/>
</dbReference>
<dbReference type="InterPro" id="IPR028939">
    <property type="entry name" value="P5C_Rdtase_cat_N"/>
</dbReference>
<dbReference type="Pfam" id="PF14748">
    <property type="entry name" value="P5CR_dimer"/>
    <property type="match status" value="1"/>
</dbReference>
<evidence type="ECO:0000259" key="9">
    <source>
        <dbReference type="Pfam" id="PF14748"/>
    </source>
</evidence>
<dbReference type="PROSITE" id="PS00521">
    <property type="entry name" value="P5CR"/>
    <property type="match status" value="1"/>
</dbReference>
<comment type="catalytic activity">
    <reaction evidence="5 7">
        <text>L-proline + NADP(+) = (S)-1-pyrroline-5-carboxylate + NADPH + 2 H(+)</text>
        <dbReference type="Rhea" id="RHEA:14109"/>
        <dbReference type="ChEBI" id="CHEBI:15378"/>
        <dbReference type="ChEBI" id="CHEBI:17388"/>
        <dbReference type="ChEBI" id="CHEBI:57783"/>
        <dbReference type="ChEBI" id="CHEBI:58349"/>
        <dbReference type="ChEBI" id="CHEBI:60039"/>
        <dbReference type="EC" id="1.5.1.2"/>
    </reaction>
</comment>
<keyword evidence="5" id="KW-0963">Cytoplasm</keyword>
<evidence type="ECO:0000256" key="1">
    <source>
        <dbReference type="ARBA" id="ARBA00005525"/>
    </source>
</evidence>
<protein>
    <recommendedName>
        <fullName evidence="5 6">Pyrroline-5-carboxylate reductase</fullName>
        <shortName evidence="5">P5C reductase</shortName>
        <shortName evidence="5">P5CR</shortName>
        <ecNumber evidence="5 6">1.5.1.2</ecNumber>
    </recommendedName>
    <alternativeName>
        <fullName evidence="5">PCA reductase</fullName>
    </alternativeName>
</protein>
<comment type="catalytic activity">
    <reaction evidence="5">
        <text>L-proline + NAD(+) = (S)-1-pyrroline-5-carboxylate + NADH + 2 H(+)</text>
        <dbReference type="Rhea" id="RHEA:14105"/>
        <dbReference type="ChEBI" id="CHEBI:15378"/>
        <dbReference type="ChEBI" id="CHEBI:17388"/>
        <dbReference type="ChEBI" id="CHEBI:57540"/>
        <dbReference type="ChEBI" id="CHEBI:57945"/>
        <dbReference type="ChEBI" id="CHEBI:60039"/>
        <dbReference type="EC" id="1.5.1.2"/>
    </reaction>
</comment>
<dbReference type="EMBL" id="CP097118">
    <property type="protein sequence ID" value="USS88011.1"/>
    <property type="molecule type" value="Genomic_DNA"/>
</dbReference>
<dbReference type="InterPro" id="IPR000304">
    <property type="entry name" value="Pyrroline-COOH_reductase"/>
</dbReference>
<evidence type="ECO:0000256" key="2">
    <source>
        <dbReference type="ARBA" id="ARBA00022650"/>
    </source>
</evidence>
<reference evidence="10" key="1">
    <citation type="submission" date="2022-05" db="EMBL/GenBank/DDBJ databases">
        <authorList>
            <person name="Oliphant S.A."/>
            <person name="Watson-Haigh N.S."/>
            <person name="Sumby K.M."/>
            <person name="Gardner J.M."/>
            <person name="Jiranek V."/>
        </authorList>
    </citation>
    <scope>NUCLEOTIDE SEQUENCE</scope>
    <source>
        <strain evidence="10">KI11_C11</strain>
    </source>
</reference>
<keyword evidence="5 7" id="KW-0028">Amino-acid biosynthesis</keyword>
<dbReference type="NCBIfam" id="TIGR00112">
    <property type="entry name" value="proC"/>
    <property type="match status" value="1"/>
</dbReference>
<gene>
    <name evidence="5 10" type="primary">proC</name>
    <name evidence="10" type="ORF">M3M39_00550</name>
</gene>
<keyword evidence="4 5" id="KW-0560">Oxidoreductase</keyword>
<proteinExistence type="inferred from homology"/>
<feature type="domain" description="Pyrroline-5-carboxylate reductase catalytic N-terminal" evidence="8">
    <location>
        <begin position="2"/>
        <end position="91"/>
    </location>
</feature>
<evidence type="ECO:0000313" key="10">
    <source>
        <dbReference type="EMBL" id="USS88011.1"/>
    </source>
</evidence>
<dbReference type="EC" id="1.5.1.2" evidence="5 6"/>
<dbReference type="PANTHER" id="PTHR11645:SF0">
    <property type="entry name" value="PYRROLINE-5-CARBOXYLATE REDUCTASE 3"/>
    <property type="match status" value="1"/>
</dbReference>
<feature type="domain" description="Pyrroline-5-carboxylate reductase dimerisation" evidence="9">
    <location>
        <begin position="159"/>
        <end position="251"/>
    </location>
</feature>
<dbReference type="Gene3D" id="3.40.50.720">
    <property type="entry name" value="NAD(P)-binding Rossmann-like Domain"/>
    <property type="match status" value="1"/>
</dbReference>
<dbReference type="HAMAP" id="MF_01925">
    <property type="entry name" value="P5C_reductase"/>
    <property type="match status" value="1"/>
</dbReference>
<evidence type="ECO:0000256" key="6">
    <source>
        <dbReference type="NCBIfam" id="TIGR00112"/>
    </source>
</evidence>
<dbReference type="InterPro" id="IPR036291">
    <property type="entry name" value="NAD(P)-bd_dom_sf"/>
</dbReference>
<dbReference type="SUPFAM" id="SSF48179">
    <property type="entry name" value="6-phosphogluconate dehydrogenase C-terminal domain-like"/>
    <property type="match status" value="1"/>
</dbReference>
<dbReference type="PIRSF" id="PIRSF000193">
    <property type="entry name" value="Pyrrol-5-carb_rd"/>
    <property type="match status" value="1"/>
</dbReference>